<accession>A0A562UVJ3</accession>
<dbReference type="InterPro" id="IPR012318">
    <property type="entry name" value="HTH_CRP"/>
</dbReference>
<dbReference type="SMART" id="SM00100">
    <property type="entry name" value="cNMP"/>
    <property type="match status" value="1"/>
</dbReference>
<sequence>MNLACEACPVRDSAACSVLNDDERDALAAAGRTRTLKRGQMLFAAGDADAACATLVSGALKVCSTDIDGNEQILALVHPSGFIGELFAPFAHHDVVALTDSQLCTFARKDLDQAIDHYPALAKALLRRSQEDLHATRSLLELTGNATAEARLAALIYDFAQAASQSPCHPEQTFELPLSRGEIANMLGLTIETVSRKLGDLESSGAIKRIGKRGIELVDPAHLQALSGRFQG</sequence>
<keyword evidence="7" id="KW-1185">Reference proteome</keyword>
<dbReference type="OrthoDB" id="667966at2"/>
<name>A0A562UVJ3_9SPHN</name>
<protein>
    <submittedName>
        <fullName evidence="6">CRP/FNR family transcriptional regulator</fullName>
    </submittedName>
</protein>
<dbReference type="InterPro" id="IPR018335">
    <property type="entry name" value="Tscrpt_reg_HTH_Crp-type_CS"/>
</dbReference>
<dbReference type="SUPFAM" id="SSF46785">
    <property type="entry name" value="Winged helix' DNA-binding domain"/>
    <property type="match status" value="1"/>
</dbReference>
<evidence type="ECO:0000259" key="5">
    <source>
        <dbReference type="PROSITE" id="PS51063"/>
    </source>
</evidence>
<dbReference type="Gene3D" id="2.60.120.10">
    <property type="entry name" value="Jelly Rolls"/>
    <property type="match status" value="1"/>
</dbReference>
<evidence type="ECO:0000256" key="3">
    <source>
        <dbReference type="ARBA" id="ARBA00023163"/>
    </source>
</evidence>
<dbReference type="InterPro" id="IPR036390">
    <property type="entry name" value="WH_DNA-bd_sf"/>
</dbReference>
<dbReference type="Pfam" id="PF13545">
    <property type="entry name" value="HTH_Crp_2"/>
    <property type="match status" value="1"/>
</dbReference>
<dbReference type="Proteomes" id="UP000320547">
    <property type="component" value="Unassembled WGS sequence"/>
</dbReference>
<dbReference type="PROSITE" id="PS51063">
    <property type="entry name" value="HTH_CRP_2"/>
    <property type="match status" value="1"/>
</dbReference>
<dbReference type="InterPro" id="IPR050397">
    <property type="entry name" value="Env_Response_Regulators"/>
</dbReference>
<feature type="domain" description="HTH crp-type" evidence="5">
    <location>
        <begin position="146"/>
        <end position="221"/>
    </location>
</feature>
<evidence type="ECO:0000313" key="7">
    <source>
        <dbReference type="Proteomes" id="UP000320547"/>
    </source>
</evidence>
<dbReference type="PANTHER" id="PTHR24567:SF26">
    <property type="entry name" value="REGULATORY PROTEIN YEIL"/>
    <property type="match status" value="1"/>
</dbReference>
<organism evidence="6 7">
    <name type="scientific">Altererythrobacter ishigakiensis</name>
    <dbReference type="NCBI Taxonomy" id="476157"/>
    <lineage>
        <taxon>Bacteria</taxon>
        <taxon>Pseudomonadati</taxon>
        <taxon>Pseudomonadota</taxon>
        <taxon>Alphaproteobacteria</taxon>
        <taxon>Sphingomonadales</taxon>
        <taxon>Erythrobacteraceae</taxon>
        <taxon>Altererythrobacter</taxon>
    </lineage>
</organism>
<dbReference type="SUPFAM" id="SSF51206">
    <property type="entry name" value="cAMP-binding domain-like"/>
    <property type="match status" value="1"/>
</dbReference>
<dbReference type="AlphaFoldDB" id="A0A562UVJ3"/>
<dbReference type="PROSITE" id="PS00042">
    <property type="entry name" value="HTH_CRP_1"/>
    <property type="match status" value="1"/>
</dbReference>
<dbReference type="Gene3D" id="1.10.10.10">
    <property type="entry name" value="Winged helix-like DNA-binding domain superfamily/Winged helix DNA-binding domain"/>
    <property type="match status" value="1"/>
</dbReference>
<comment type="caution">
    <text evidence="6">The sequence shown here is derived from an EMBL/GenBank/DDBJ whole genome shotgun (WGS) entry which is preliminary data.</text>
</comment>
<dbReference type="PROSITE" id="PS50042">
    <property type="entry name" value="CNMP_BINDING_3"/>
    <property type="match status" value="1"/>
</dbReference>
<dbReference type="InterPro" id="IPR014710">
    <property type="entry name" value="RmlC-like_jellyroll"/>
</dbReference>
<dbReference type="EMBL" id="VLLK01000001">
    <property type="protein sequence ID" value="TWJ09654.1"/>
    <property type="molecule type" value="Genomic_DNA"/>
</dbReference>
<dbReference type="GO" id="GO:0005829">
    <property type="term" value="C:cytosol"/>
    <property type="evidence" value="ECO:0007669"/>
    <property type="project" value="TreeGrafter"/>
</dbReference>
<dbReference type="SMART" id="SM00419">
    <property type="entry name" value="HTH_CRP"/>
    <property type="match status" value="1"/>
</dbReference>
<dbReference type="CDD" id="cd00092">
    <property type="entry name" value="HTH_CRP"/>
    <property type="match status" value="1"/>
</dbReference>
<proteinExistence type="predicted"/>
<dbReference type="InterPro" id="IPR000595">
    <property type="entry name" value="cNMP-bd_dom"/>
</dbReference>
<reference evidence="6 7" key="1">
    <citation type="submission" date="2019-07" db="EMBL/GenBank/DDBJ databases">
        <title>Genomic Encyclopedia of Archaeal and Bacterial Type Strains, Phase II (KMG-II): from individual species to whole genera.</title>
        <authorList>
            <person name="Goeker M."/>
        </authorList>
    </citation>
    <scope>NUCLEOTIDE SEQUENCE [LARGE SCALE GENOMIC DNA]</scope>
    <source>
        <strain evidence="6 7">ATCC BAA-2084</strain>
    </source>
</reference>
<evidence type="ECO:0000313" key="6">
    <source>
        <dbReference type="EMBL" id="TWJ09654.1"/>
    </source>
</evidence>
<dbReference type="RefSeq" id="WP_067600773.1">
    <property type="nucleotide sequence ID" value="NZ_CP015963.1"/>
</dbReference>
<dbReference type="Pfam" id="PF00027">
    <property type="entry name" value="cNMP_binding"/>
    <property type="match status" value="1"/>
</dbReference>
<keyword evidence="1" id="KW-0805">Transcription regulation</keyword>
<evidence type="ECO:0000256" key="1">
    <source>
        <dbReference type="ARBA" id="ARBA00023015"/>
    </source>
</evidence>
<gene>
    <name evidence="6" type="ORF">JN10_1293</name>
</gene>
<evidence type="ECO:0000259" key="4">
    <source>
        <dbReference type="PROSITE" id="PS50042"/>
    </source>
</evidence>
<dbReference type="GO" id="GO:0003700">
    <property type="term" value="F:DNA-binding transcription factor activity"/>
    <property type="evidence" value="ECO:0007669"/>
    <property type="project" value="InterPro"/>
</dbReference>
<dbReference type="PRINTS" id="PR00034">
    <property type="entry name" value="HTHCRP"/>
</dbReference>
<evidence type="ECO:0000256" key="2">
    <source>
        <dbReference type="ARBA" id="ARBA00023125"/>
    </source>
</evidence>
<keyword evidence="2" id="KW-0238">DNA-binding</keyword>
<keyword evidence="3" id="KW-0804">Transcription</keyword>
<dbReference type="STRING" id="476157.GCA_001663155_02060"/>
<dbReference type="GO" id="GO:0003677">
    <property type="term" value="F:DNA binding"/>
    <property type="evidence" value="ECO:0007669"/>
    <property type="project" value="UniProtKB-KW"/>
</dbReference>
<feature type="domain" description="Cyclic nucleotide-binding" evidence="4">
    <location>
        <begin position="15"/>
        <end position="86"/>
    </location>
</feature>
<dbReference type="InterPro" id="IPR018490">
    <property type="entry name" value="cNMP-bd_dom_sf"/>
</dbReference>
<dbReference type="PANTHER" id="PTHR24567">
    <property type="entry name" value="CRP FAMILY TRANSCRIPTIONAL REGULATORY PROTEIN"/>
    <property type="match status" value="1"/>
</dbReference>
<dbReference type="InterPro" id="IPR036388">
    <property type="entry name" value="WH-like_DNA-bd_sf"/>
</dbReference>
<dbReference type="CDD" id="cd00038">
    <property type="entry name" value="CAP_ED"/>
    <property type="match status" value="1"/>
</dbReference>